<dbReference type="Proteomes" id="UP001278738">
    <property type="component" value="Unassembled WGS sequence"/>
</dbReference>
<evidence type="ECO:0000313" key="3">
    <source>
        <dbReference type="EMBL" id="MDX6186795.1"/>
    </source>
</evidence>
<proteinExistence type="predicted"/>
<dbReference type="EMBL" id="JAWXVH010000007">
    <property type="protein sequence ID" value="MDX6186795.1"/>
    <property type="molecule type" value="Genomic_DNA"/>
</dbReference>
<evidence type="ECO:0000313" key="4">
    <source>
        <dbReference type="Proteomes" id="UP001270053"/>
    </source>
</evidence>
<dbReference type="Proteomes" id="UP001270053">
    <property type="component" value="Unassembled WGS sequence"/>
</dbReference>
<dbReference type="InterPro" id="IPR041657">
    <property type="entry name" value="HTH_17"/>
</dbReference>
<dbReference type="AlphaFoldDB" id="A0AAJ2VYU2"/>
<protein>
    <submittedName>
        <fullName evidence="3">Helix-turn-helix domain-containing protein</fullName>
    </submittedName>
</protein>
<reference evidence="3 5" key="1">
    <citation type="submission" date="2023-11" db="EMBL/GenBank/DDBJ databases">
        <title>Unpublished Manusciprt.</title>
        <authorList>
            <person name="Saticioglu I.B."/>
            <person name="Ay H."/>
            <person name="Ajmi N."/>
            <person name="Altun S."/>
            <person name="Duman M."/>
        </authorList>
    </citation>
    <scope>NUCLEOTIDE SEQUENCE</scope>
    <source>
        <strain evidence="2 5">Fl-33</strain>
        <strain evidence="3">Fl-77</strain>
    </source>
</reference>
<sequence>MEQLQQITLETLPKAFMHLLDEVKELKTLLIQKNRQPQSTADQWFDLNELCNYHPDKPKPATVYGWVFASKIPVNKGGKKLRFLKSEIDEWLKQGRKMTLVESSLKAEQYLKNQ</sequence>
<dbReference type="EMBL" id="JAWXVG010000006">
    <property type="protein sequence ID" value="MDX6183136.1"/>
    <property type="molecule type" value="Genomic_DNA"/>
</dbReference>
<evidence type="ECO:0000313" key="5">
    <source>
        <dbReference type="Proteomes" id="UP001278738"/>
    </source>
</evidence>
<name>A0AAJ2VYU2_9FLAO</name>
<evidence type="ECO:0000259" key="1">
    <source>
        <dbReference type="Pfam" id="PF12728"/>
    </source>
</evidence>
<organism evidence="3 4">
    <name type="scientific">Flavobacterium flavipigmentatum</name>
    <dbReference type="NCBI Taxonomy" id="2893884"/>
    <lineage>
        <taxon>Bacteria</taxon>
        <taxon>Pseudomonadati</taxon>
        <taxon>Bacteroidota</taxon>
        <taxon>Flavobacteriia</taxon>
        <taxon>Flavobacteriales</taxon>
        <taxon>Flavobacteriaceae</taxon>
        <taxon>Flavobacterium</taxon>
    </lineage>
</organism>
<comment type="caution">
    <text evidence="3">The sequence shown here is derived from an EMBL/GenBank/DDBJ whole genome shotgun (WGS) entry which is preliminary data.</text>
</comment>
<evidence type="ECO:0000313" key="2">
    <source>
        <dbReference type="EMBL" id="MDX6183136.1"/>
    </source>
</evidence>
<gene>
    <name evidence="2" type="ORF">SGQ18_13280</name>
    <name evidence="3" type="ORF">SGQ44_13590</name>
</gene>
<dbReference type="RefSeq" id="WP_229976284.1">
    <property type="nucleotide sequence ID" value="NZ_CP087133.1"/>
</dbReference>
<dbReference type="Pfam" id="PF12728">
    <property type="entry name" value="HTH_17"/>
    <property type="match status" value="1"/>
</dbReference>
<accession>A0AAJ2VYU2</accession>
<keyword evidence="5" id="KW-1185">Reference proteome</keyword>
<feature type="domain" description="Helix-turn-helix" evidence="1">
    <location>
        <begin position="60"/>
        <end position="95"/>
    </location>
</feature>